<dbReference type="Gene3D" id="3.10.105.10">
    <property type="entry name" value="Dipeptide-binding Protein, Domain 3"/>
    <property type="match status" value="1"/>
</dbReference>
<evidence type="ECO:0000256" key="3">
    <source>
        <dbReference type="ARBA" id="ARBA00022448"/>
    </source>
</evidence>
<dbReference type="Gene3D" id="3.40.190.10">
    <property type="entry name" value="Periplasmic binding protein-like II"/>
    <property type="match status" value="1"/>
</dbReference>
<evidence type="ECO:0000256" key="5">
    <source>
        <dbReference type="SAM" id="SignalP"/>
    </source>
</evidence>
<evidence type="ECO:0000256" key="4">
    <source>
        <dbReference type="ARBA" id="ARBA00022729"/>
    </source>
</evidence>
<dbReference type="CDD" id="cd08498">
    <property type="entry name" value="PBP2_NikA_DppA_OppA_like_2"/>
    <property type="match status" value="1"/>
</dbReference>
<dbReference type="PANTHER" id="PTHR30290">
    <property type="entry name" value="PERIPLASMIC BINDING COMPONENT OF ABC TRANSPORTER"/>
    <property type="match status" value="1"/>
</dbReference>
<sequence>MLRSALLATCMLAAGLAAAQAPAQAQPQPQPTRTLTIGMAGIPTGMDPHYHSSNNNNAQLRQIFNPLLDLDTQSRIFPVLAESWRNIDDLTWEFRLREGVRFHDGTPFEAEDVAFSFARVPQVPNSPGPFTPMVRTIAEVRIIDPRTIHVITREPAPFFDRDITAIMILSRRIHANAVLGDFNQGRALIGTGAYRHVSYAQGERHEFTRNPDFWGPRPAWDRVITRYMTNNGARVAALLAGDVDLIDAVPVQDVQRLSQDPRLAVFTADSITTSYLMPDTVRDQAPFVTDKQGNPLPRNPLRDLRVRQAISLAIPREAIVSRLLVGQGRAAEQFAAPALPDRVQGLPPMATDLARARALLAEAGFPDGFRMTIHGPNGFIPSDADILQAIAQGLTRIGIETRVEVLPPANFFTRATAREFGMFMTTFTTSTAANMLRQVVATRDPVTGFGPFNRQHYSNPAVDAPLSEALRTMNPERRLALTAQAMRAATDDLGVIPVHYLRVSWAAQRARVRYDASPIWYTNALLASPAE</sequence>
<keyword evidence="4 5" id="KW-0732">Signal</keyword>
<proteinExistence type="inferred from homology"/>
<dbReference type="SUPFAM" id="SSF53850">
    <property type="entry name" value="Periplasmic binding protein-like II"/>
    <property type="match status" value="1"/>
</dbReference>
<feature type="domain" description="Solute-binding protein family 5" evidence="6">
    <location>
        <begin position="77"/>
        <end position="431"/>
    </location>
</feature>
<accession>A0ABZ0PN38</accession>
<evidence type="ECO:0000256" key="2">
    <source>
        <dbReference type="ARBA" id="ARBA00005695"/>
    </source>
</evidence>
<dbReference type="PIRSF" id="PIRSF002741">
    <property type="entry name" value="MppA"/>
    <property type="match status" value="1"/>
</dbReference>
<dbReference type="InterPro" id="IPR000914">
    <property type="entry name" value="SBP_5_dom"/>
</dbReference>
<organism evidence="7 8">
    <name type="scientific">Sediminicoccus rosea</name>
    <dbReference type="NCBI Taxonomy" id="1225128"/>
    <lineage>
        <taxon>Bacteria</taxon>
        <taxon>Pseudomonadati</taxon>
        <taxon>Pseudomonadota</taxon>
        <taxon>Alphaproteobacteria</taxon>
        <taxon>Acetobacterales</taxon>
        <taxon>Roseomonadaceae</taxon>
        <taxon>Sediminicoccus</taxon>
    </lineage>
</organism>
<dbReference type="EMBL" id="CP137852">
    <property type="protein sequence ID" value="WPB86872.1"/>
    <property type="molecule type" value="Genomic_DNA"/>
</dbReference>
<keyword evidence="3" id="KW-0813">Transport</keyword>
<dbReference type="InterPro" id="IPR030678">
    <property type="entry name" value="Peptide/Ni-bd"/>
</dbReference>
<name>A0ABZ0PN38_9PROT</name>
<dbReference type="RefSeq" id="WP_318650828.1">
    <property type="nucleotide sequence ID" value="NZ_CP137852.1"/>
</dbReference>
<dbReference type="Proteomes" id="UP001305521">
    <property type="component" value="Chromosome"/>
</dbReference>
<evidence type="ECO:0000313" key="7">
    <source>
        <dbReference type="EMBL" id="WPB86872.1"/>
    </source>
</evidence>
<gene>
    <name evidence="7" type="ORF">R9Z33_08325</name>
</gene>
<keyword evidence="8" id="KW-1185">Reference proteome</keyword>
<evidence type="ECO:0000256" key="1">
    <source>
        <dbReference type="ARBA" id="ARBA00004418"/>
    </source>
</evidence>
<feature type="signal peptide" evidence="5">
    <location>
        <begin position="1"/>
        <end position="25"/>
    </location>
</feature>
<feature type="chain" id="PRO_5047117161" evidence="5">
    <location>
        <begin position="26"/>
        <end position="531"/>
    </location>
</feature>
<protein>
    <submittedName>
        <fullName evidence="7">ABC transporter substrate-binding protein</fullName>
    </submittedName>
</protein>
<reference evidence="7 8" key="1">
    <citation type="submission" date="2023-11" db="EMBL/GenBank/DDBJ databases">
        <title>Arctic aerobic anoxygenic photoheterotroph Sediminicoccus rosea KRV36 adapts its photosynthesis to long days of polar summer.</title>
        <authorList>
            <person name="Tomasch J."/>
            <person name="Kopejtka K."/>
            <person name="Bily T."/>
            <person name="Gardiner A.T."/>
            <person name="Gardian Z."/>
            <person name="Shivaramu S."/>
            <person name="Koblizek M."/>
            <person name="Engelhardt F."/>
            <person name="Kaftan D."/>
        </authorList>
    </citation>
    <scope>NUCLEOTIDE SEQUENCE [LARGE SCALE GENOMIC DNA]</scope>
    <source>
        <strain evidence="7 8">R-30</strain>
    </source>
</reference>
<comment type="subcellular location">
    <subcellularLocation>
        <location evidence="1">Periplasm</location>
    </subcellularLocation>
</comment>
<dbReference type="PANTHER" id="PTHR30290:SF9">
    <property type="entry name" value="OLIGOPEPTIDE-BINDING PROTEIN APPA"/>
    <property type="match status" value="1"/>
</dbReference>
<dbReference type="InterPro" id="IPR039424">
    <property type="entry name" value="SBP_5"/>
</dbReference>
<evidence type="ECO:0000313" key="8">
    <source>
        <dbReference type="Proteomes" id="UP001305521"/>
    </source>
</evidence>
<comment type="similarity">
    <text evidence="2">Belongs to the bacterial solute-binding protein 5 family.</text>
</comment>
<evidence type="ECO:0000259" key="6">
    <source>
        <dbReference type="Pfam" id="PF00496"/>
    </source>
</evidence>
<dbReference type="Pfam" id="PF00496">
    <property type="entry name" value="SBP_bac_5"/>
    <property type="match status" value="1"/>
</dbReference>